<reference evidence="3" key="1">
    <citation type="submission" date="2017-04" db="EMBL/GenBank/DDBJ databases">
        <authorList>
            <person name="Varghese N."/>
            <person name="Submissions S."/>
        </authorList>
    </citation>
    <scope>NUCLEOTIDE SEQUENCE [LARGE SCALE GENOMIC DNA]</scope>
    <source>
        <strain evidence="3">RKEM611</strain>
    </source>
</reference>
<keyword evidence="3" id="KW-1185">Reference proteome</keyword>
<dbReference type="EMBL" id="FWZT01000036">
    <property type="protein sequence ID" value="SMF81290.1"/>
    <property type="molecule type" value="Genomic_DNA"/>
</dbReference>
<dbReference type="RefSeq" id="WP_132325846.1">
    <property type="nucleotide sequence ID" value="NZ_FWZT01000036.1"/>
</dbReference>
<dbReference type="Proteomes" id="UP000192907">
    <property type="component" value="Unassembled WGS sequence"/>
</dbReference>
<evidence type="ECO:0000256" key="1">
    <source>
        <dbReference type="SAM" id="SignalP"/>
    </source>
</evidence>
<protein>
    <submittedName>
        <fullName evidence="2">Uncharacterized protein</fullName>
    </submittedName>
</protein>
<feature type="chain" id="PRO_5012102330" evidence="1">
    <location>
        <begin position="21"/>
        <end position="124"/>
    </location>
</feature>
<gene>
    <name evidence="2" type="ORF">SAMN06296036_13641</name>
</gene>
<dbReference type="STRING" id="1513793.SAMN06296036_13641"/>
<organism evidence="2 3">
    <name type="scientific">Pseudobacteriovorax antillogorgiicola</name>
    <dbReference type="NCBI Taxonomy" id="1513793"/>
    <lineage>
        <taxon>Bacteria</taxon>
        <taxon>Pseudomonadati</taxon>
        <taxon>Bdellovibrionota</taxon>
        <taxon>Oligoflexia</taxon>
        <taxon>Oligoflexales</taxon>
        <taxon>Pseudobacteriovoracaceae</taxon>
        <taxon>Pseudobacteriovorax</taxon>
    </lineage>
</organism>
<feature type="signal peptide" evidence="1">
    <location>
        <begin position="1"/>
        <end position="20"/>
    </location>
</feature>
<accession>A0A1Y6CPZ8</accession>
<proteinExistence type="predicted"/>
<evidence type="ECO:0000313" key="2">
    <source>
        <dbReference type="EMBL" id="SMF81290.1"/>
    </source>
</evidence>
<evidence type="ECO:0000313" key="3">
    <source>
        <dbReference type="Proteomes" id="UP000192907"/>
    </source>
</evidence>
<sequence length="124" mass="13627">MKYFAAIALMIGLAPQLSYSGSFTTNSNPPDEELSSVELANILLNAQLSSCVSQWRDNHLTVTDASILDRFHSPKATVTTYLIVGDARQGDIITGRGQMLILKTSHVSQELTWDTYSCQVSMND</sequence>
<keyword evidence="1" id="KW-0732">Signal</keyword>
<dbReference type="AlphaFoldDB" id="A0A1Y6CPZ8"/>
<name>A0A1Y6CPZ8_9BACT</name>